<reference evidence="1 2" key="2">
    <citation type="journal article" date="2009" name="PLoS ONE">
        <title>An integrated genetic and cytogenetic map of the cucumber genome.</title>
        <authorList>
            <person name="Ren Y."/>
            <person name="Zhang Z."/>
            <person name="Liu J."/>
            <person name="Staub J.E."/>
            <person name="Han Y."/>
            <person name="Cheng Z."/>
            <person name="Li X."/>
            <person name="Lu J."/>
            <person name="Miao H."/>
            <person name="Kang H."/>
            <person name="Xie B."/>
            <person name="Gu X."/>
            <person name="Wang X."/>
            <person name="Du Y."/>
            <person name="Jin W."/>
            <person name="Huang S."/>
        </authorList>
    </citation>
    <scope>NUCLEOTIDE SEQUENCE [LARGE SCALE GENOMIC DNA]</scope>
    <source>
        <strain evidence="2">cv. 9930</strain>
    </source>
</reference>
<proteinExistence type="predicted"/>
<dbReference type="Gramene" id="KGN46004">
    <property type="protein sequence ID" value="KGN46004"/>
    <property type="gene ID" value="Csa_6G042380"/>
</dbReference>
<sequence length="125" mass="13886">MVLAPPLKAIGRRMVRRSSSVHERNDGVFQKSNSEFIIIAGSKSAAHRLRISLTFVPRIPAASFTCVPRSCHSKTPQNFSFSTLRLFHFIGSAEGSHVDCYCYAYVLNDGFSLNFGLDLCESKRG</sequence>
<reference evidence="1 2" key="1">
    <citation type="journal article" date="2009" name="Nat. Genet.">
        <title>The genome of the cucumber, Cucumis sativus L.</title>
        <authorList>
            <person name="Huang S."/>
            <person name="Li R."/>
            <person name="Zhang Z."/>
            <person name="Li L."/>
            <person name="Gu X."/>
            <person name="Fan W."/>
            <person name="Lucas W.J."/>
            <person name="Wang X."/>
            <person name="Xie B."/>
            <person name="Ni P."/>
            <person name="Ren Y."/>
            <person name="Zhu H."/>
            <person name="Li J."/>
            <person name="Lin K."/>
            <person name="Jin W."/>
            <person name="Fei Z."/>
            <person name="Li G."/>
            <person name="Staub J."/>
            <person name="Kilian A."/>
            <person name="van der Vossen E.A."/>
            <person name="Wu Y."/>
            <person name="Guo J."/>
            <person name="He J."/>
            <person name="Jia Z."/>
            <person name="Ren Y."/>
            <person name="Tian G."/>
            <person name="Lu Y."/>
            <person name="Ruan J."/>
            <person name="Qian W."/>
            <person name="Wang M."/>
            <person name="Huang Q."/>
            <person name="Li B."/>
            <person name="Xuan Z."/>
            <person name="Cao J."/>
            <person name="Asan"/>
            <person name="Wu Z."/>
            <person name="Zhang J."/>
            <person name="Cai Q."/>
            <person name="Bai Y."/>
            <person name="Zhao B."/>
            <person name="Han Y."/>
            <person name="Li Y."/>
            <person name="Li X."/>
            <person name="Wang S."/>
            <person name="Shi Q."/>
            <person name="Liu S."/>
            <person name="Cho W.K."/>
            <person name="Kim J.Y."/>
            <person name="Xu Y."/>
            <person name="Heller-Uszynska K."/>
            <person name="Miao H."/>
            <person name="Cheng Z."/>
            <person name="Zhang S."/>
            <person name="Wu J."/>
            <person name="Yang Y."/>
            <person name="Kang H."/>
            <person name="Li M."/>
            <person name="Liang H."/>
            <person name="Ren X."/>
            <person name="Shi Z."/>
            <person name="Wen M."/>
            <person name="Jian M."/>
            <person name="Yang H."/>
            <person name="Zhang G."/>
            <person name="Yang Z."/>
            <person name="Chen R."/>
            <person name="Liu S."/>
            <person name="Li J."/>
            <person name="Ma L."/>
            <person name="Liu H."/>
            <person name="Zhou Y."/>
            <person name="Zhao J."/>
            <person name="Fang X."/>
            <person name="Li G."/>
            <person name="Fang L."/>
            <person name="Li Y."/>
            <person name="Liu D."/>
            <person name="Zheng H."/>
            <person name="Zhang Y."/>
            <person name="Qin N."/>
            <person name="Li Z."/>
            <person name="Yang G."/>
            <person name="Yang S."/>
            <person name="Bolund L."/>
            <person name="Kristiansen K."/>
            <person name="Zheng H."/>
            <person name="Li S."/>
            <person name="Zhang X."/>
            <person name="Yang H."/>
            <person name="Wang J."/>
            <person name="Sun R."/>
            <person name="Zhang B."/>
            <person name="Jiang S."/>
            <person name="Wang J."/>
            <person name="Du Y."/>
            <person name="Li S."/>
        </authorList>
    </citation>
    <scope>NUCLEOTIDE SEQUENCE [LARGE SCALE GENOMIC DNA]</scope>
    <source>
        <strain evidence="2">cv. 9930</strain>
    </source>
</reference>
<organism evidence="1 2">
    <name type="scientific">Cucumis sativus</name>
    <name type="common">Cucumber</name>
    <dbReference type="NCBI Taxonomy" id="3659"/>
    <lineage>
        <taxon>Eukaryota</taxon>
        <taxon>Viridiplantae</taxon>
        <taxon>Streptophyta</taxon>
        <taxon>Embryophyta</taxon>
        <taxon>Tracheophyta</taxon>
        <taxon>Spermatophyta</taxon>
        <taxon>Magnoliopsida</taxon>
        <taxon>eudicotyledons</taxon>
        <taxon>Gunneridae</taxon>
        <taxon>Pentapetalae</taxon>
        <taxon>rosids</taxon>
        <taxon>fabids</taxon>
        <taxon>Cucurbitales</taxon>
        <taxon>Cucurbitaceae</taxon>
        <taxon>Benincaseae</taxon>
        <taxon>Cucumis</taxon>
    </lineage>
</organism>
<evidence type="ECO:0000313" key="1">
    <source>
        <dbReference type="EMBL" id="KGN46004.1"/>
    </source>
</evidence>
<dbReference type="AlphaFoldDB" id="A0A0A0KB15"/>
<protein>
    <submittedName>
        <fullName evidence="1">Uncharacterized protein</fullName>
    </submittedName>
</protein>
<name>A0A0A0KB15_CUCSA</name>
<gene>
    <name evidence="1" type="ORF">Csa_6G042380</name>
</gene>
<dbReference type="EMBL" id="CM002927">
    <property type="protein sequence ID" value="KGN46004.1"/>
    <property type="molecule type" value="Genomic_DNA"/>
</dbReference>
<reference evidence="1 2" key="4">
    <citation type="journal article" date="2011" name="BMC Genomics">
        <title>RNA-Seq improves annotation of protein-coding genes in the cucumber genome.</title>
        <authorList>
            <person name="Li Z."/>
            <person name="Zhang Z."/>
            <person name="Yan P."/>
            <person name="Huang S."/>
            <person name="Fei Z."/>
            <person name="Lin K."/>
        </authorList>
    </citation>
    <scope>NUCLEOTIDE SEQUENCE [LARGE SCALE GENOMIC DNA]</scope>
    <source>
        <strain evidence="2">cv. 9930</strain>
    </source>
</reference>
<dbReference type="Proteomes" id="UP000029981">
    <property type="component" value="Chromosome 6"/>
</dbReference>
<reference evidence="1 2" key="3">
    <citation type="journal article" date="2010" name="BMC Genomics">
        <title>Transcriptome sequencing and comparative analysis of cucumber flowers with different sex types.</title>
        <authorList>
            <person name="Guo S."/>
            <person name="Zheng Y."/>
            <person name="Joung J.G."/>
            <person name="Liu S."/>
            <person name="Zhang Z."/>
            <person name="Crasta O.R."/>
            <person name="Sobral B.W."/>
            <person name="Xu Y."/>
            <person name="Huang S."/>
            <person name="Fei Z."/>
        </authorList>
    </citation>
    <scope>NUCLEOTIDE SEQUENCE [LARGE SCALE GENOMIC DNA]</scope>
    <source>
        <strain evidence="2">cv. 9930</strain>
    </source>
</reference>
<evidence type="ECO:0000313" key="2">
    <source>
        <dbReference type="Proteomes" id="UP000029981"/>
    </source>
</evidence>
<keyword evidence="2" id="KW-1185">Reference proteome</keyword>
<accession>A0A0A0KB15</accession>